<sequence>MSGSAALASARKRRSAPTGLQNEITETPKPQTQTQSVQQQPTTPAALLLKHNQMINTLQNDVDSLKTNFSSMKVAPPVENKVDRESIEFFKTQYTTLLDEMKELKRTLLKVQSFSMETNLEVMKLKRVSKLEEETELPNKIE</sequence>
<reference evidence="3" key="1">
    <citation type="journal article" date="2020" name="Nature">
        <title>Giant virus diversity and host interactions through global metagenomics.</title>
        <authorList>
            <person name="Schulz F."/>
            <person name="Roux S."/>
            <person name="Paez-Espino D."/>
            <person name="Jungbluth S."/>
            <person name="Walsh D.A."/>
            <person name="Denef V.J."/>
            <person name="McMahon K.D."/>
            <person name="Konstantinidis K.T."/>
            <person name="Eloe-Fadrosh E.A."/>
            <person name="Kyrpides N.C."/>
            <person name="Woyke T."/>
        </authorList>
    </citation>
    <scope>NUCLEOTIDE SEQUENCE</scope>
    <source>
        <strain evidence="3">GVMAG-M-3300027736-24</strain>
    </source>
</reference>
<keyword evidence="1" id="KW-0175">Coiled coil</keyword>
<feature type="coiled-coil region" evidence="1">
    <location>
        <begin position="48"/>
        <end position="107"/>
    </location>
</feature>
<proteinExistence type="predicted"/>
<name>A0A6C0JLF9_9ZZZZ</name>
<evidence type="ECO:0000256" key="2">
    <source>
        <dbReference type="SAM" id="MobiDB-lite"/>
    </source>
</evidence>
<evidence type="ECO:0000256" key="1">
    <source>
        <dbReference type="SAM" id="Coils"/>
    </source>
</evidence>
<feature type="region of interest" description="Disordered" evidence="2">
    <location>
        <begin position="1"/>
        <end position="41"/>
    </location>
</feature>
<organism evidence="3">
    <name type="scientific">viral metagenome</name>
    <dbReference type="NCBI Taxonomy" id="1070528"/>
    <lineage>
        <taxon>unclassified sequences</taxon>
        <taxon>metagenomes</taxon>
        <taxon>organismal metagenomes</taxon>
    </lineage>
</organism>
<dbReference type="AlphaFoldDB" id="A0A6C0JLF9"/>
<protein>
    <submittedName>
        <fullName evidence="3">Uncharacterized protein</fullName>
    </submittedName>
</protein>
<feature type="compositionally biased region" description="Low complexity" evidence="2">
    <location>
        <begin position="27"/>
        <end position="41"/>
    </location>
</feature>
<evidence type="ECO:0000313" key="3">
    <source>
        <dbReference type="EMBL" id="QHU05871.1"/>
    </source>
</evidence>
<accession>A0A6C0JLF9</accession>
<dbReference type="EMBL" id="MN740422">
    <property type="protein sequence ID" value="QHU05871.1"/>
    <property type="molecule type" value="Genomic_DNA"/>
</dbReference>